<evidence type="ECO:0000313" key="2">
    <source>
        <dbReference type="Proteomes" id="UP001552299"/>
    </source>
</evidence>
<reference evidence="1 2" key="1">
    <citation type="journal article" date="2024" name="Plant Biotechnol. J.">
        <title>Dendrobium thyrsiflorum genome and its molecular insights into genes involved in important horticultural traits.</title>
        <authorList>
            <person name="Chen B."/>
            <person name="Wang J.Y."/>
            <person name="Zheng P.J."/>
            <person name="Li K.L."/>
            <person name="Liang Y.M."/>
            <person name="Chen X.F."/>
            <person name="Zhang C."/>
            <person name="Zhao X."/>
            <person name="He X."/>
            <person name="Zhang G.Q."/>
            <person name="Liu Z.J."/>
            <person name="Xu Q."/>
        </authorList>
    </citation>
    <scope>NUCLEOTIDE SEQUENCE [LARGE SCALE GENOMIC DNA]</scope>
    <source>
        <strain evidence="1">GZMU011</strain>
    </source>
</reference>
<dbReference type="AlphaFoldDB" id="A0ABD0UPZ2"/>
<gene>
    <name evidence="1" type="ORF">M5K25_015321</name>
</gene>
<proteinExistence type="predicted"/>
<comment type="caution">
    <text evidence="1">The sequence shown here is derived from an EMBL/GenBank/DDBJ whole genome shotgun (WGS) entry which is preliminary data.</text>
</comment>
<name>A0ABD0UPZ2_DENTH</name>
<sequence length="92" mass="10354">MLARIFVSDRYSHGLPIVDVETPEAVDPFIAGWVLNAYFLVAAARSWLVGLSKNDSSCLQAYKYSFCQFYVKSLHLEMLVCKNKLFGCINVA</sequence>
<organism evidence="1 2">
    <name type="scientific">Dendrobium thyrsiflorum</name>
    <name type="common">Pinecone-like raceme dendrobium</name>
    <name type="synonym">Orchid</name>
    <dbReference type="NCBI Taxonomy" id="117978"/>
    <lineage>
        <taxon>Eukaryota</taxon>
        <taxon>Viridiplantae</taxon>
        <taxon>Streptophyta</taxon>
        <taxon>Embryophyta</taxon>
        <taxon>Tracheophyta</taxon>
        <taxon>Spermatophyta</taxon>
        <taxon>Magnoliopsida</taxon>
        <taxon>Liliopsida</taxon>
        <taxon>Asparagales</taxon>
        <taxon>Orchidaceae</taxon>
        <taxon>Epidendroideae</taxon>
        <taxon>Malaxideae</taxon>
        <taxon>Dendrobiinae</taxon>
        <taxon>Dendrobium</taxon>
    </lineage>
</organism>
<keyword evidence="2" id="KW-1185">Reference proteome</keyword>
<dbReference type="EMBL" id="JANQDX010000012">
    <property type="protein sequence ID" value="KAL0914929.1"/>
    <property type="molecule type" value="Genomic_DNA"/>
</dbReference>
<evidence type="ECO:0000313" key="1">
    <source>
        <dbReference type="EMBL" id="KAL0914929.1"/>
    </source>
</evidence>
<dbReference type="Proteomes" id="UP001552299">
    <property type="component" value="Unassembled WGS sequence"/>
</dbReference>
<protein>
    <submittedName>
        <fullName evidence="1">Uncharacterized protein</fullName>
    </submittedName>
</protein>
<accession>A0ABD0UPZ2</accession>